<dbReference type="AlphaFoldDB" id="F0WAK4"/>
<accession>F0WAK4</accession>
<gene>
    <name evidence="1" type="primary">AlNc14C46G3728</name>
    <name evidence="1" type="ORF">ALNC14_043180</name>
</gene>
<sequence>MQQEDLNSLGFHATGMKKPQELPEHLKKEGRIHRRTRSQTTKIATPNAHEKCADGKCECACACVLCDEIESCGRESEVLESFCSRTFTKNAQRKRFYPSSSVTNAVESLSDFLWNETISLALLSDVETLTLRLDLMHQLPTEEYLLSSVAIPITQQSGRQARYAVRLFLESASKEEATIYFSIQCPKYERLELILDLADCVAGTLKYKRLFLLLSAQQSLQALSLADLFQIGSMDSMLSLLRFCVFAFLRFCGRRAEFLSLHVDLSL</sequence>
<evidence type="ECO:0000313" key="1">
    <source>
        <dbReference type="EMBL" id="CCA18175.1"/>
    </source>
</evidence>
<reference evidence="1" key="1">
    <citation type="journal article" date="2011" name="PLoS Biol.">
        <title>Gene gain and loss during evolution of obligate parasitism in the white rust pathogen of Arabidopsis thaliana.</title>
        <authorList>
            <person name="Kemen E."/>
            <person name="Gardiner A."/>
            <person name="Schultz-Larsen T."/>
            <person name="Kemen A.C."/>
            <person name="Balmuth A.L."/>
            <person name="Robert-Seilaniantz A."/>
            <person name="Bailey K."/>
            <person name="Holub E."/>
            <person name="Studholme D.J."/>
            <person name="Maclean D."/>
            <person name="Jones J.D."/>
        </authorList>
    </citation>
    <scope>NUCLEOTIDE SEQUENCE</scope>
</reference>
<organism evidence="1">
    <name type="scientific">Albugo laibachii Nc14</name>
    <dbReference type="NCBI Taxonomy" id="890382"/>
    <lineage>
        <taxon>Eukaryota</taxon>
        <taxon>Sar</taxon>
        <taxon>Stramenopiles</taxon>
        <taxon>Oomycota</taxon>
        <taxon>Peronosporomycetes</taxon>
        <taxon>Albuginales</taxon>
        <taxon>Albuginaceae</taxon>
        <taxon>Albugo</taxon>
    </lineage>
</organism>
<protein>
    <submittedName>
        <fullName evidence="1">AlNc14C46G3728 protein</fullName>
    </submittedName>
</protein>
<reference evidence="1" key="2">
    <citation type="submission" date="2011-02" db="EMBL/GenBank/DDBJ databases">
        <authorList>
            <person name="MacLean D."/>
        </authorList>
    </citation>
    <scope>NUCLEOTIDE SEQUENCE</scope>
</reference>
<dbReference type="EMBL" id="FR824091">
    <property type="protein sequence ID" value="CCA18175.1"/>
    <property type="molecule type" value="Genomic_DNA"/>
</dbReference>
<dbReference type="HOGENOM" id="CLU_1043610_0_0_1"/>
<name>F0WAK4_9STRA</name>
<proteinExistence type="predicted"/>